<name>A0A7I8JKN6_SPIIN</name>
<dbReference type="EMBL" id="LR743601">
    <property type="protein sequence ID" value="CAA2631436.1"/>
    <property type="molecule type" value="Genomic_DNA"/>
</dbReference>
<dbReference type="AlphaFoldDB" id="A0A7I8JKN6"/>
<accession>A0A7I8JKN6</accession>
<protein>
    <submittedName>
        <fullName evidence="2">Uncharacterized protein</fullName>
    </submittedName>
</protein>
<feature type="region of interest" description="Disordered" evidence="1">
    <location>
        <begin position="19"/>
        <end position="39"/>
    </location>
</feature>
<evidence type="ECO:0000313" key="2">
    <source>
        <dbReference type="EMBL" id="CAA2631436.1"/>
    </source>
</evidence>
<dbReference type="Proteomes" id="UP000663760">
    <property type="component" value="Chromosome 14"/>
</dbReference>
<gene>
    <name evidence="2" type="ORF">SI7747_14017084</name>
    <name evidence="3" type="ORF">SI8410_14018440</name>
</gene>
<sequence length="39" mass="4400">MGMDLLTMLQEWSTIWNPSRASHETGSWHRPPCSGAEAQ</sequence>
<reference evidence="2" key="1">
    <citation type="submission" date="2019-12" db="EMBL/GenBank/DDBJ databases">
        <authorList>
            <person name="Scholz U."/>
            <person name="Mascher M."/>
            <person name="Fiebig A."/>
        </authorList>
    </citation>
    <scope>NUCLEOTIDE SEQUENCE</scope>
</reference>
<evidence type="ECO:0000313" key="3">
    <source>
        <dbReference type="EMBL" id="CAA7407762.1"/>
    </source>
</evidence>
<organism evidence="2">
    <name type="scientific">Spirodela intermedia</name>
    <name type="common">Intermediate duckweed</name>
    <dbReference type="NCBI Taxonomy" id="51605"/>
    <lineage>
        <taxon>Eukaryota</taxon>
        <taxon>Viridiplantae</taxon>
        <taxon>Streptophyta</taxon>
        <taxon>Embryophyta</taxon>
        <taxon>Tracheophyta</taxon>
        <taxon>Spermatophyta</taxon>
        <taxon>Magnoliopsida</taxon>
        <taxon>Liliopsida</taxon>
        <taxon>Araceae</taxon>
        <taxon>Lemnoideae</taxon>
        <taxon>Spirodela</taxon>
    </lineage>
</organism>
<proteinExistence type="predicted"/>
<keyword evidence="4" id="KW-1185">Reference proteome</keyword>
<evidence type="ECO:0000313" key="4">
    <source>
        <dbReference type="Proteomes" id="UP000663760"/>
    </source>
</evidence>
<dbReference type="EMBL" id="LR746277">
    <property type="protein sequence ID" value="CAA7407762.1"/>
    <property type="molecule type" value="Genomic_DNA"/>
</dbReference>
<evidence type="ECO:0000256" key="1">
    <source>
        <dbReference type="SAM" id="MobiDB-lite"/>
    </source>
</evidence>